<protein>
    <recommendedName>
        <fullName evidence="3">Chitooligosaccharide deacetylase</fullName>
    </recommendedName>
    <alternativeName>
        <fullName evidence="4">Nodulation protein B</fullName>
    </alternativeName>
</protein>
<evidence type="ECO:0000313" key="6">
    <source>
        <dbReference type="EMBL" id="SKB97180.1"/>
    </source>
</evidence>
<reference evidence="7" key="1">
    <citation type="submission" date="2017-02" db="EMBL/GenBank/DDBJ databases">
        <authorList>
            <person name="Varghese N."/>
            <person name="Submissions S."/>
        </authorList>
    </citation>
    <scope>NUCLEOTIDE SEQUENCE [LARGE SCALE GENOMIC DNA]</scope>
    <source>
        <strain evidence="7">UM2</strain>
    </source>
</reference>
<name>A0A1T5FLX6_9SPHN</name>
<comment type="function">
    <text evidence="1">Is involved in generating a small heat-stable compound (Nod), an acylated oligomer of N-acetylglucosamine, that stimulates mitosis in various plant protoplasts.</text>
</comment>
<evidence type="ECO:0000259" key="5">
    <source>
        <dbReference type="PROSITE" id="PS51677"/>
    </source>
</evidence>
<dbReference type="EMBL" id="FUYM01000010">
    <property type="protein sequence ID" value="SKB97180.1"/>
    <property type="molecule type" value="Genomic_DNA"/>
</dbReference>
<proteinExistence type="inferred from homology"/>
<dbReference type="Proteomes" id="UP000189818">
    <property type="component" value="Unassembled WGS sequence"/>
</dbReference>
<sequence length="267" mass="29269">MTPIDDGRHDPPRATICLTFDNLGEAADVEMGRWPEGRPFGQHYTATKTVPRLIEELDGLPATFFVEGWNAEVYPDLLRTMAATGHEIACHGWRHELWSTLDDTTRRRCLRQAIDAFARIGVAVQGLRPPGGFLPDGVLALVGEADLAYVSAAGDTPSIESGVVSLPFRWIDLDGFYLDPAAAKTVGLEVPSGVEPTLHGFFSHLDDVIADLTMRGGQAVVVMHPYIIETTEGYWAALQSFLGRLRANQDIALSTCGRSVRRVREAR</sequence>
<dbReference type="PANTHER" id="PTHR10587">
    <property type="entry name" value="GLYCOSYL TRANSFERASE-RELATED"/>
    <property type="match status" value="1"/>
</dbReference>
<feature type="domain" description="NodB homology" evidence="5">
    <location>
        <begin position="14"/>
        <end position="254"/>
    </location>
</feature>
<evidence type="ECO:0000256" key="1">
    <source>
        <dbReference type="ARBA" id="ARBA00003236"/>
    </source>
</evidence>
<dbReference type="Gene3D" id="3.20.20.370">
    <property type="entry name" value="Glycoside hydrolase/deacetylase"/>
    <property type="match status" value="1"/>
</dbReference>
<dbReference type="GO" id="GO:0005975">
    <property type="term" value="P:carbohydrate metabolic process"/>
    <property type="evidence" value="ECO:0007669"/>
    <property type="project" value="InterPro"/>
</dbReference>
<dbReference type="PANTHER" id="PTHR10587:SF137">
    <property type="entry name" value="4-DEOXY-4-FORMAMIDO-L-ARABINOSE-PHOSPHOUNDECAPRENOL DEFORMYLASE ARND-RELATED"/>
    <property type="match status" value="1"/>
</dbReference>
<dbReference type="GO" id="GO:0016810">
    <property type="term" value="F:hydrolase activity, acting on carbon-nitrogen (but not peptide) bonds"/>
    <property type="evidence" value="ECO:0007669"/>
    <property type="project" value="InterPro"/>
</dbReference>
<dbReference type="OrthoDB" id="9787041at2"/>
<evidence type="ECO:0000313" key="7">
    <source>
        <dbReference type="Proteomes" id="UP000189818"/>
    </source>
</evidence>
<comment type="similarity">
    <text evidence="2">Belongs to the polysaccharide deacetylase family.</text>
</comment>
<evidence type="ECO:0000256" key="4">
    <source>
        <dbReference type="ARBA" id="ARBA00032976"/>
    </source>
</evidence>
<evidence type="ECO:0000256" key="2">
    <source>
        <dbReference type="ARBA" id="ARBA00010973"/>
    </source>
</evidence>
<dbReference type="InterPro" id="IPR050248">
    <property type="entry name" value="Polysacc_deacetylase_ArnD"/>
</dbReference>
<organism evidence="6 7">
    <name type="scientific">Rhizorhabdus histidinilytica</name>
    <dbReference type="NCBI Taxonomy" id="439228"/>
    <lineage>
        <taxon>Bacteria</taxon>
        <taxon>Pseudomonadati</taxon>
        <taxon>Pseudomonadota</taxon>
        <taxon>Alphaproteobacteria</taxon>
        <taxon>Sphingomonadales</taxon>
        <taxon>Sphingomonadaceae</taxon>
        <taxon>Rhizorhabdus</taxon>
    </lineage>
</organism>
<dbReference type="InterPro" id="IPR011330">
    <property type="entry name" value="Glyco_hydro/deAcase_b/a-brl"/>
</dbReference>
<dbReference type="InterPro" id="IPR002509">
    <property type="entry name" value="NODB_dom"/>
</dbReference>
<dbReference type="SUPFAM" id="SSF88713">
    <property type="entry name" value="Glycoside hydrolase/deacetylase"/>
    <property type="match status" value="1"/>
</dbReference>
<dbReference type="AlphaFoldDB" id="A0A1T5FLX6"/>
<keyword evidence="7" id="KW-1185">Reference proteome</keyword>
<dbReference type="RefSeq" id="WP_079649834.1">
    <property type="nucleotide sequence ID" value="NZ_FUYM01000010.1"/>
</dbReference>
<gene>
    <name evidence="6" type="ORF">SAMN06295920_11021</name>
</gene>
<dbReference type="Pfam" id="PF01522">
    <property type="entry name" value="Polysacc_deac_1"/>
    <property type="match status" value="1"/>
</dbReference>
<accession>A0A1T5FLX6</accession>
<dbReference type="PROSITE" id="PS51677">
    <property type="entry name" value="NODB"/>
    <property type="match status" value="1"/>
</dbReference>
<dbReference type="STRING" id="439228.SAMN06295920_11021"/>
<evidence type="ECO:0000256" key="3">
    <source>
        <dbReference type="ARBA" id="ARBA00020071"/>
    </source>
</evidence>